<dbReference type="InterPro" id="IPR050964">
    <property type="entry name" value="Striated_Muscle_Regulatory"/>
</dbReference>
<dbReference type="PANTHER" id="PTHR13817:SF151">
    <property type="entry name" value="TITIN"/>
    <property type="match status" value="1"/>
</dbReference>
<evidence type="ECO:0000259" key="3">
    <source>
        <dbReference type="PROSITE" id="PS50853"/>
    </source>
</evidence>
<evidence type="ECO:0000313" key="5">
    <source>
        <dbReference type="Proteomes" id="UP001155027"/>
    </source>
</evidence>
<protein>
    <submittedName>
        <fullName evidence="4">Fibronectin type 3 domain-containing protein</fullName>
    </submittedName>
</protein>
<feature type="region of interest" description="Disordered" evidence="2">
    <location>
        <begin position="113"/>
        <end position="141"/>
    </location>
</feature>
<feature type="compositionally biased region" description="Polar residues" evidence="2">
    <location>
        <begin position="71"/>
        <end position="95"/>
    </location>
</feature>
<dbReference type="AlphaFoldDB" id="A0A9X2PW26"/>
<dbReference type="PROSITE" id="PS51257">
    <property type="entry name" value="PROKAR_LIPOPROTEIN"/>
    <property type="match status" value="1"/>
</dbReference>
<reference evidence="4" key="1">
    <citation type="submission" date="2022-08" db="EMBL/GenBank/DDBJ databases">
        <title>Genomic Encyclopedia of Type Strains, Phase V (KMG-V): Genome sequencing to study the core and pangenomes of soil and plant-associated prokaryotes.</title>
        <authorList>
            <person name="Whitman W."/>
        </authorList>
    </citation>
    <scope>NUCLEOTIDE SEQUENCE</scope>
    <source>
        <strain evidence="4">0</strain>
    </source>
</reference>
<evidence type="ECO:0000256" key="2">
    <source>
        <dbReference type="SAM" id="MobiDB-lite"/>
    </source>
</evidence>
<proteinExistence type="predicted"/>
<feature type="compositionally biased region" description="Polar residues" evidence="2">
    <location>
        <begin position="45"/>
        <end position="56"/>
    </location>
</feature>
<dbReference type="InterPro" id="IPR013783">
    <property type="entry name" value="Ig-like_fold"/>
</dbReference>
<comment type="caution">
    <text evidence="4">The sequence shown here is derived from an EMBL/GenBank/DDBJ whole genome shotgun (WGS) entry which is preliminary data.</text>
</comment>
<organism evidence="4 5">
    <name type="scientific">Salinibacter ruber</name>
    <dbReference type="NCBI Taxonomy" id="146919"/>
    <lineage>
        <taxon>Bacteria</taxon>
        <taxon>Pseudomonadati</taxon>
        <taxon>Rhodothermota</taxon>
        <taxon>Rhodothermia</taxon>
        <taxon>Rhodothermales</taxon>
        <taxon>Salinibacteraceae</taxon>
        <taxon>Salinibacter</taxon>
    </lineage>
</organism>
<dbReference type="Pfam" id="PF00041">
    <property type="entry name" value="fn3"/>
    <property type="match status" value="1"/>
</dbReference>
<feature type="region of interest" description="Disordered" evidence="2">
    <location>
        <begin position="71"/>
        <end position="98"/>
    </location>
</feature>
<dbReference type="Proteomes" id="UP001155027">
    <property type="component" value="Unassembled WGS sequence"/>
</dbReference>
<dbReference type="SMART" id="SM00060">
    <property type="entry name" value="FN3"/>
    <property type="match status" value="1"/>
</dbReference>
<keyword evidence="1" id="KW-0677">Repeat</keyword>
<dbReference type="PANTHER" id="PTHR13817">
    <property type="entry name" value="TITIN"/>
    <property type="match status" value="1"/>
</dbReference>
<dbReference type="CDD" id="cd00063">
    <property type="entry name" value="FN3"/>
    <property type="match status" value="1"/>
</dbReference>
<dbReference type="RefSeq" id="WP_259079285.1">
    <property type="nucleotide sequence ID" value="NZ_JANUAU010000001.1"/>
</dbReference>
<accession>A0A9X2PW26</accession>
<dbReference type="SUPFAM" id="SSF49265">
    <property type="entry name" value="Fibronectin type III"/>
    <property type="match status" value="1"/>
</dbReference>
<dbReference type="InterPro" id="IPR036116">
    <property type="entry name" value="FN3_sf"/>
</dbReference>
<evidence type="ECO:0000313" key="4">
    <source>
        <dbReference type="EMBL" id="MCS3676467.1"/>
    </source>
</evidence>
<feature type="region of interest" description="Disordered" evidence="2">
    <location>
        <begin position="33"/>
        <end position="58"/>
    </location>
</feature>
<dbReference type="PROSITE" id="PS50853">
    <property type="entry name" value="FN3"/>
    <property type="match status" value="1"/>
</dbReference>
<dbReference type="Gene3D" id="2.60.40.10">
    <property type="entry name" value="Immunoglobulins"/>
    <property type="match status" value="1"/>
</dbReference>
<sequence>MINRSLFPAVVRIGVLTAIGTGLLLLLGCDGGGTSPEPPSPPTSVQATTQDGSVSLTWDGGADASGYNVYRSTSSFSGANGTPVNGDTPLGQPTLTDDAVDTGTRYYYRVTAVGEGGESDPSAEVSVRPFPSPPPRPEHIL</sequence>
<evidence type="ECO:0000256" key="1">
    <source>
        <dbReference type="ARBA" id="ARBA00022737"/>
    </source>
</evidence>
<dbReference type="EMBL" id="JANUAU010000001">
    <property type="protein sequence ID" value="MCS3676467.1"/>
    <property type="molecule type" value="Genomic_DNA"/>
</dbReference>
<dbReference type="InterPro" id="IPR003961">
    <property type="entry name" value="FN3_dom"/>
</dbReference>
<feature type="domain" description="Fibronectin type-III" evidence="3">
    <location>
        <begin position="38"/>
        <end position="135"/>
    </location>
</feature>
<gene>
    <name evidence="4" type="ORF">GGP71_000363</name>
</gene>
<name>A0A9X2PW26_9BACT</name>